<reference evidence="5" key="1">
    <citation type="submission" date="2017-02" db="UniProtKB">
        <authorList>
            <consortium name="WormBaseParasite"/>
        </authorList>
    </citation>
    <scope>IDENTIFICATION</scope>
</reference>
<dbReference type="GO" id="GO:0097729">
    <property type="term" value="C:9+2 motile cilium"/>
    <property type="evidence" value="ECO:0007669"/>
    <property type="project" value="TreeGrafter"/>
</dbReference>
<dbReference type="GO" id="GO:0035721">
    <property type="term" value="P:intraciliary retrograde transport"/>
    <property type="evidence" value="ECO:0007669"/>
    <property type="project" value="TreeGrafter"/>
</dbReference>
<evidence type="ECO:0000313" key="3">
    <source>
        <dbReference type="EMBL" id="VDM98200.1"/>
    </source>
</evidence>
<dbReference type="PANTHER" id="PTHR10676:SF352">
    <property type="entry name" value="CYTOPLASMIC DYNEIN 2 HEAVY CHAIN 1"/>
    <property type="match status" value="1"/>
</dbReference>
<dbReference type="OMA" id="VCHICCI"/>
<dbReference type="InterPro" id="IPR035706">
    <property type="entry name" value="AAA_9"/>
</dbReference>
<dbReference type="InterPro" id="IPR026983">
    <property type="entry name" value="DHC"/>
</dbReference>
<dbReference type="GO" id="GO:0060271">
    <property type="term" value="P:cilium assembly"/>
    <property type="evidence" value="ECO:0007669"/>
    <property type="project" value="TreeGrafter"/>
</dbReference>
<keyword evidence="1" id="KW-0175">Coiled coil</keyword>
<protein>
    <submittedName>
        <fullName evidence="5">AAA_9 domain-containing protein</fullName>
    </submittedName>
</protein>
<feature type="coiled-coil region" evidence="1">
    <location>
        <begin position="12"/>
        <end position="39"/>
    </location>
</feature>
<evidence type="ECO:0000259" key="2">
    <source>
        <dbReference type="Pfam" id="PF12781"/>
    </source>
</evidence>
<dbReference type="GO" id="GO:0051959">
    <property type="term" value="F:dynein light intermediate chain binding"/>
    <property type="evidence" value="ECO:0007669"/>
    <property type="project" value="InterPro"/>
</dbReference>
<gene>
    <name evidence="3" type="ORF">TCLT_LOCUS2309</name>
</gene>
<organism evidence="5">
    <name type="scientific">Thelazia callipaeda</name>
    <name type="common">Oriental eyeworm</name>
    <name type="synonym">Parasitic nematode</name>
    <dbReference type="NCBI Taxonomy" id="103827"/>
    <lineage>
        <taxon>Eukaryota</taxon>
        <taxon>Metazoa</taxon>
        <taxon>Ecdysozoa</taxon>
        <taxon>Nematoda</taxon>
        <taxon>Chromadorea</taxon>
        <taxon>Rhabditida</taxon>
        <taxon>Spirurina</taxon>
        <taxon>Spiruromorpha</taxon>
        <taxon>Thelazioidea</taxon>
        <taxon>Thelaziidae</taxon>
        <taxon>Thelazia</taxon>
    </lineage>
</organism>
<dbReference type="STRING" id="103827.A0A0N5CQ08"/>
<dbReference type="OrthoDB" id="5593012at2759"/>
<sequence>MQILKLTLKIEKPELESRLVELTSQVEQMKLKLDYTEESLLQALVSSEKSLLNNVDLLDSLNKSKESAEIIANSLAEADILRKQFIKVLCPY</sequence>
<proteinExistence type="predicted"/>
<keyword evidence="4" id="KW-1185">Reference proteome</keyword>
<evidence type="ECO:0000313" key="5">
    <source>
        <dbReference type="WBParaSite" id="TCLT_0000230801-mRNA-1"/>
    </source>
</evidence>
<dbReference type="PANTHER" id="PTHR10676">
    <property type="entry name" value="DYNEIN HEAVY CHAIN FAMILY PROTEIN"/>
    <property type="match status" value="1"/>
</dbReference>
<dbReference type="EMBL" id="UYYF01000447">
    <property type="protein sequence ID" value="VDM98200.1"/>
    <property type="molecule type" value="Genomic_DNA"/>
</dbReference>
<evidence type="ECO:0000313" key="4">
    <source>
        <dbReference type="Proteomes" id="UP000276776"/>
    </source>
</evidence>
<dbReference type="WBParaSite" id="TCLT_0000230801-mRNA-1">
    <property type="protein sequence ID" value="TCLT_0000230801-mRNA-1"/>
    <property type="gene ID" value="TCLT_0000230801"/>
</dbReference>
<name>A0A0N5CQ08_THECL</name>
<dbReference type="GO" id="GO:0045505">
    <property type="term" value="F:dynein intermediate chain binding"/>
    <property type="evidence" value="ECO:0007669"/>
    <property type="project" value="InterPro"/>
</dbReference>
<evidence type="ECO:0000256" key="1">
    <source>
        <dbReference type="SAM" id="Coils"/>
    </source>
</evidence>
<dbReference type="GO" id="GO:0005930">
    <property type="term" value="C:axoneme"/>
    <property type="evidence" value="ECO:0007669"/>
    <property type="project" value="TreeGrafter"/>
</dbReference>
<dbReference type="Gene3D" id="6.10.140.1060">
    <property type="match status" value="1"/>
</dbReference>
<dbReference type="Proteomes" id="UP000276776">
    <property type="component" value="Unassembled WGS sequence"/>
</dbReference>
<dbReference type="Pfam" id="PF12781">
    <property type="entry name" value="AAA_9"/>
    <property type="match status" value="1"/>
</dbReference>
<feature type="domain" description="Dynein heavy chain ATP-binding dynein motor region" evidence="2">
    <location>
        <begin position="2"/>
        <end position="71"/>
    </location>
</feature>
<dbReference type="GO" id="GO:0008569">
    <property type="term" value="F:minus-end-directed microtubule motor activity"/>
    <property type="evidence" value="ECO:0007669"/>
    <property type="project" value="TreeGrafter"/>
</dbReference>
<dbReference type="AlphaFoldDB" id="A0A0N5CQ08"/>
<dbReference type="GO" id="GO:0005868">
    <property type="term" value="C:cytoplasmic dynein complex"/>
    <property type="evidence" value="ECO:0007669"/>
    <property type="project" value="TreeGrafter"/>
</dbReference>
<dbReference type="GO" id="GO:0060294">
    <property type="term" value="P:cilium movement involved in cell motility"/>
    <property type="evidence" value="ECO:0007669"/>
    <property type="project" value="TreeGrafter"/>
</dbReference>
<reference evidence="3 4" key="2">
    <citation type="submission" date="2018-11" db="EMBL/GenBank/DDBJ databases">
        <authorList>
            <consortium name="Pathogen Informatics"/>
        </authorList>
    </citation>
    <scope>NUCLEOTIDE SEQUENCE [LARGE SCALE GENOMIC DNA]</scope>
</reference>
<accession>A0A0N5CQ08</accession>